<evidence type="ECO:0000256" key="1">
    <source>
        <dbReference type="SAM" id="Phobius"/>
    </source>
</evidence>
<keyword evidence="1" id="KW-0472">Membrane</keyword>
<feature type="transmembrane region" description="Helical" evidence="1">
    <location>
        <begin position="408"/>
        <end position="431"/>
    </location>
</feature>
<dbReference type="Pfam" id="PF03140">
    <property type="entry name" value="DUF247"/>
    <property type="match status" value="1"/>
</dbReference>
<comment type="caution">
    <text evidence="2">The sequence shown here is derived from an EMBL/GenBank/DDBJ whole genome shotgun (WGS) entry which is preliminary data.</text>
</comment>
<dbReference type="OrthoDB" id="771233at2759"/>
<organism evidence="2 3">
    <name type="scientific">Artemisia annua</name>
    <name type="common">Sweet wormwood</name>
    <dbReference type="NCBI Taxonomy" id="35608"/>
    <lineage>
        <taxon>Eukaryota</taxon>
        <taxon>Viridiplantae</taxon>
        <taxon>Streptophyta</taxon>
        <taxon>Embryophyta</taxon>
        <taxon>Tracheophyta</taxon>
        <taxon>Spermatophyta</taxon>
        <taxon>Magnoliopsida</taxon>
        <taxon>eudicotyledons</taxon>
        <taxon>Gunneridae</taxon>
        <taxon>Pentapetalae</taxon>
        <taxon>asterids</taxon>
        <taxon>campanulids</taxon>
        <taxon>Asterales</taxon>
        <taxon>Asteraceae</taxon>
        <taxon>Asteroideae</taxon>
        <taxon>Anthemideae</taxon>
        <taxon>Artemisiinae</taxon>
        <taxon>Artemisia</taxon>
    </lineage>
</organism>
<keyword evidence="3" id="KW-1185">Reference proteome</keyword>
<evidence type="ECO:0000313" key="2">
    <source>
        <dbReference type="EMBL" id="PWA89149.1"/>
    </source>
</evidence>
<dbReference type="EMBL" id="PKPP01000745">
    <property type="protein sequence ID" value="PWA89149.1"/>
    <property type="molecule type" value="Genomic_DNA"/>
</dbReference>
<proteinExistence type="predicted"/>
<dbReference type="PANTHER" id="PTHR31170:SF25">
    <property type="entry name" value="BNAA09G04570D PROTEIN"/>
    <property type="match status" value="1"/>
</dbReference>
<dbReference type="STRING" id="35608.A0A2U1PTR9"/>
<dbReference type="AlphaFoldDB" id="A0A2U1PTR9"/>
<keyword evidence="1" id="KW-0812">Transmembrane</keyword>
<protein>
    <submittedName>
        <fullName evidence="2">Uncharacterized protein</fullName>
    </submittedName>
</protein>
<gene>
    <name evidence="2" type="ORF">CTI12_AA114820</name>
</gene>
<reference evidence="2 3" key="1">
    <citation type="journal article" date="2018" name="Mol. Plant">
        <title>The genome of Artemisia annua provides insight into the evolution of Asteraceae family and artemisinin biosynthesis.</title>
        <authorList>
            <person name="Shen Q."/>
            <person name="Zhang L."/>
            <person name="Liao Z."/>
            <person name="Wang S."/>
            <person name="Yan T."/>
            <person name="Shi P."/>
            <person name="Liu M."/>
            <person name="Fu X."/>
            <person name="Pan Q."/>
            <person name="Wang Y."/>
            <person name="Lv Z."/>
            <person name="Lu X."/>
            <person name="Zhang F."/>
            <person name="Jiang W."/>
            <person name="Ma Y."/>
            <person name="Chen M."/>
            <person name="Hao X."/>
            <person name="Li L."/>
            <person name="Tang Y."/>
            <person name="Lv G."/>
            <person name="Zhou Y."/>
            <person name="Sun X."/>
            <person name="Brodelius P.E."/>
            <person name="Rose J.K.C."/>
            <person name="Tang K."/>
        </authorList>
    </citation>
    <scope>NUCLEOTIDE SEQUENCE [LARGE SCALE GENOMIC DNA]</scope>
    <source>
        <strain evidence="3">cv. Huhao1</strain>
        <tissue evidence="2">Leaf</tissue>
    </source>
</reference>
<dbReference type="InterPro" id="IPR004158">
    <property type="entry name" value="DUF247_pln"/>
</dbReference>
<dbReference type="PANTHER" id="PTHR31170">
    <property type="entry name" value="BNAC04G53230D PROTEIN"/>
    <property type="match status" value="1"/>
</dbReference>
<name>A0A2U1PTR9_ARTAN</name>
<keyword evidence="1" id="KW-1133">Transmembrane helix</keyword>
<accession>A0A2U1PTR9</accession>
<sequence>MVEGDVALDDTVQQLLNIDEEVQNRSKHHSWSIYMVPSVIRDLSPRYYTPQVVSIGPLHHEDKHLIGFEVHKATYMHNLFHNVLHPLDSTPEQIMKACVTRVSGSIDQIKARYIGMKPYPDSKLVKMMVTDACFILAFIYNHNIGYSPLGENGMLCWHILIDMFLIENQIPFFVLQDIFECTFLKLHPALSLADFIFRIQKWCNIYEGDLVTGNSRISSTHDHILGFLHKSYQNPDREPSRCLKRLKGHSVVELDRSGVRFGKKLDAKWPMAMELEFSRFLCFPLSWSKPTLKMPVLGLYDGTEPIVRNLIIYEQSALVQTCVTSYMKVMDMLIDIPEDVAMLTKSQVLSHGLGSDAKAANLMNNMLKEIPITDFYYADEWEQIDKYYNAYWPNHIAQLNRKYFSNPWSIIALIAGFVLFVLTVVQTVYGVKAACP</sequence>
<dbReference type="Proteomes" id="UP000245207">
    <property type="component" value="Unassembled WGS sequence"/>
</dbReference>
<evidence type="ECO:0000313" key="3">
    <source>
        <dbReference type="Proteomes" id="UP000245207"/>
    </source>
</evidence>